<sequence>MRIAAVQLCAGTDLGANLAAAGEGIARAAAAGAALVVLPENFACYGGDYRAFAAEQSPVVMEWLAAQAQRHRIVVHGGTLPLATRPDGSLMADGRVRTSSLVWGSDGELLARYDKIHLFDAEVPDAQGRYAESDQFEPGDQLVCLQVGGWTLGLAVCYDLRFPALAQALVGQGAELLLYPSAFTQVTGEAHWSLLLRARAVETGCYVLGANQCGQHNPKRASYGHSQLIDPWGQIVAECDGQPGLLRAELDKSWLSTVRQRLPVQSHQRLQPVWQQHVRDS</sequence>
<keyword evidence="2 4" id="KW-0378">Hydrolase</keyword>
<proteinExistence type="inferred from homology"/>
<evidence type="ECO:0000256" key="2">
    <source>
        <dbReference type="ARBA" id="ARBA00022801"/>
    </source>
</evidence>
<dbReference type="RefSeq" id="WP_369455903.1">
    <property type="nucleotide sequence ID" value="NZ_JBGCUO010000001.1"/>
</dbReference>
<evidence type="ECO:0000256" key="1">
    <source>
        <dbReference type="ARBA" id="ARBA00010613"/>
    </source>
</evidence>
<protein>
    <submittedName>
        <fullName evidence="4">Carbon-nitrogen hydrolase family protein</fullName>
    </submittedName>
</protein>
<dbReference type="CDD" id="cd07572">
    <property type="entry name" value="nit"/>
    <property type="match status" value="1"/>
</dbReference>
<keyword evidence="5" id="KW-1185">Reference proteome</keyword>
<comment type="caution">
    <text evidence="4">The sequence shown here is derived from an EMBL/GenBank/DDBJ whole genome shotgun (WGS) entry which is preliminary data.</text>
</comment>
<dbReference type="InterPro" id="IPR003010">
    <property type="entry name" value="C-N_Hydrolase"/>
</dbReference>
<dbReference type="InterPro" id="IPR045254">
    <property type="entry name" value="Nit1/2_C-N_Hydrolase"/>
</dbReference>
<dbReference type="EMBL" id="JBGCUO010000001">
    <property type="protein sequence ID" value="MEY1662673.1"/>
    <property type="molecule type" value="Genomic_DNA"/>
</dbReference>
<dbReference type="InterPro" id="IPR036526">
    <property type="entry name" value="C-N_Hydrolase_sf"/>
</dbReference>
<feature type="domain" description="CN hydrolase" evidence="3">
    <location>
        <begin position="1"/>
        <end position="252"/>
    </location>
</feature>
<evidence type="ECO:0000259" key="3">
    <source>
        <dbReference type="PROSITE" id="PS50263"/>
    </source>
</evidence>
<dbReference type="GO" id="GO:0016787">
    <property type="term" value="F:hydrolase activity"/>
    <property type="evidence" value="ECO:0007669"/>
    <property type="project" value="UniProtKB-KW"/>
</dbReference>
<dbReference type="PROSITE" id="PS01227">
    <property type="entry name" value="UPF0012"/>
    <property type="match status" value="1"/>
</dbReference>
<name>A0ABV4AJF2_9GAMM</name>
<dbReference type="Proteomes" id="UP001562065">
    <property type="component" value="Unassembled WGS sequence"/>
</dbReference>
<comment type="similarity">
    <text evidence="1">Belongs to the carbon-nitrogen hydrolase superfamily. NIT1/NIT2 family.</text>
</comment>
<dbReference type="PROSITE" id="PS50263">
    <property type="entry name" value="CN_HYDROLASE"/>
    <property type="match status" value="1"/>
</dbReference>
<evidence type="ECO:0000313" key="5">
    <source>
        <dbReference type="Proteomes" id="UP001562065"/>
    </source>
</evidence>
<gene>
    <name evidence="4" type="ORF">AB5I84_10985</name>
</gene>
<dbReference type="InterPro" id="IPR001110">
    <property type="entry name" value="UPF0012_CS"/>
</dbReference>
<dbReference type="Gene3D" id="3.60.110.10">
    <property type="entry name" value="Carbon-nitrogen hydrolase"/>
    <property type="match status" value="1"/>
</dbReference>
<dbReference type="SUPFAM" id="SSF56317">
    <property type="entry name" value="Carbon-nitrogen hydrolase"/>
    <property type="match status" value="1"/>
</dbReference>
<organism evidence="4 5">
    <name type="scientific">Isoalcanivorax beigongshangi</name>
    <dbReference type="NCBI Taxonomy" id="3238810"/>
    <lineage>
        <taxon>Bacteria</taxon>
        <taxon>Pseudomonadati</taxon>
        <taxon>Pseudomonadota</taxon>
        <taxon>Gammaproteobacteria</taxon>
        <taxon>Oceanospirillales</taxon>
        <taxon>Alcanivoracaceae</taxon>
        <taxon>Isoalcanivorax</taxon>
    </lineage>
</organism>
<dbReference type="PANTHER" id="PTHR23088">
    <property type="entry name" value="NITRILASE-RELATED"/>
    <property type="match status" value="1"/>
</dbReference>
<dbReference type="PANTHER" id="PTHR23088:SF27">
    <property type="entry name" value="DEAMINATED GLUTATHIONE AMIDASE"/>
    <property type="match status" value="1"/>
</dbReference>
<accession>A0ABV4AJF2</accession>
<reference evidence="4 5" key="1">
    <citation type="submission" date="2024-07" db="EMBL/GenBank/DDBJ databases">
        <authorList>
            <person name="Ren Q."/>
        </authorList>
    </citation>
    <scope>NUCLEOTIDE SEQUENCE [LARGE SCALE GENOMIC DNA]</scope>
    <source>
        <strain evidence="4 5">REN37</strain>
    </source>
</reference>
<dbReference type="Pfam" id="PF00795">
    <property type="entry name" value="CN_hydrolase"/>
    <property type="match status" value="1"/>
</dbReference>
<evidence type="ECO:0000313" key="4">
    <source>
        <dbReference type="EMBL" id="MEY1662673.1"/>
    </source>
</evidence>